<dbReference type="GO" id="GO:0005737">
    <property type="term" value="C:cytoplasm"/>
    <property type="evidence" value="ECO:0007669"/>
    <property type="project" value="TreeGrafter"/>
</dbReference>
<organism evidence="6 7">
    <name type="scientific">Exidia glandulosa HHB12029</name>
    <dbReference type="NCBI Taxonomy" id="1314781"/>
    <lineage>
        <taxon>Eukaryota</taxon>
        <taxon>Fungi</taxon>
        <taxon>Dikarya</taxon>
        <taxon>Basidiomycota</taxon>
        <taxon>Agaricomycotina</taxon>
        <taxon>Agaricomycetes</taxon>
        <taxon>Auriculariales</taxon>
        <taxon>Exidiaceae</taxon>
        <taxon>Exidia</taxon>
    </lineage>
</organism>
<sequence>MAEPPCSPFISSHAFVSQLSSSVVVSVPSPPSPNPSPRQSASFEYTPQTLSLPDPALDLVLHFRRLPRGRARNSILRDLLDHCERDELLLVSTLVGPRLKRDFLGELPPELALHVLSFVEDAQTLGRIACVSKPWRGLLGDEHLWKNMAHLYNYNITPPDPYSYRGQFRTAFTTERNWRHGGRLVKVNRSPDEGVVTSLAMDDDWIVLGFNHNYVHLYDAKTGVKRHTLLGHHQGVWAISLISKGGQLLDSSAYTSPLLLTPPSPESFPEPATLPALGLGLGFADDAPSGSLPYSEMPTEDASDVLRSDPCGATRGWGQADAVVVSGSSDRTVRVWNASTGSIVHVLSGHTATIRCMKALQGRPVVVSGSRDSTLKVWDIEVGVLLRTLVGHSDSVRCLDVYGNHVVSGSYDCTLRLWDVDTGRCSMSFFGHTQSVYTVAYDGLRIASGGLDQITRVWNPNTGQCTAMLQGHNSLICRLQLSPRTLCTGGADGRVLVFDISRPEAPTLAHRLTPHALTSLAGLQFSERGASAGCLPNDMLVSAASDGRVVLTDLRTGVELRELSEKCEQVWCVGFKGDRLVVVCQRHAKTVVELWSFRPVEEDV</sequence>
<feature type="repeat" description="WD" evidence="4">
    <location>
        <begin position="429"/>
        <end position="468"/>
    </location>
</feature>
<dbReference type="EMBL" id="KV426025">
    <property type="protein sequence ID" value="KZV91535.1"/>
    <property type="molecule type" value="Genomic_DNA"/>
</dbReference>
<dbReference type="PROSITE" id="PS50181">
    <property type="entry name" value="FBOX"/>
    <property type="match status" value="1"/>
</dbReference>
<dbReference type="PROSITE" id="PS50294">
    <property type="entry name" value="WD_REPEATS_REGION"/>
    <property type="match status" value="2"/>
</dbReference>
<dbReference type="PROSITE" id="PS00678">
    <property type="entry name" value="WD_REPEATS_1"/>
    <property type="match status" value="3"/>
</dbReference>
<name>A0A165H6V3_EXIGL</name>
<feature type="domain" description="F-box" evidence="5">
    <location>
        <begin position="101"/>
        <end position="148"/>
    </location>
</feature>
<dbReference type="GO" id="GO:0005634">
    <property type="term" value="C:nucleus"/>
    <property type="evidence" value="ECO:0007669"/>
    <property type="project" value="TreeGrafter"/>
</dbReference>
<keyword evidence="2 4" id="KW-0853">WD repeat</keyword>
<accession>A0A165H6V3</accession>
<dbReference type="GO" id="GO:0043161">
    <property type="term" value="P:proteasome-mediated ubiquitin-dependent protein catabolic process"/>
    <property type="evidence" value="ECO:0007669"/>
    <property type="project" value="TreeGrafter"/>
</dbReference>
<dbReference type="InterPro" id="IPR036047">
    <property type="entry name" value="F-box-like_dom_sf"/>
</dbReference>
<gene>
    <name evidence="6" type="ORF">EXIGLDRAFT_740524</name>
</gene>
<evidence type="ECO:0000313" key="6">
    <source>
        <dbReference type="EMBL" id="KZV91535.1"/>
    </source>
</evidence>
<evidence type="ECO:0000256" key="2">
    <source>
        <dbReference type="ARBA" id="ARBA00022574"/>
    </source>
</evidence>
<dbReference type="Gene3D" id="2.130.10.10">
    <property type="entry name" value="YVTN repeat-like/Quinoprotein amine dehydrogenase"/>
    <property type="match status" value="2"/>
</dbReference>
<dbReference type="SMART" id="SM00320">
    <property type="entry name" value="WD40"/>
    <property type="match status" value="8"/>
</dbReference>
<dbReference type="InterPro" id="IPR001680">
    <property type="entry name" value="WD40_rpt"/>
</dbReference>
<dbReference type="Proteomes" id="UP000077266">
    <property type="component" value="Unassembled WGS sequence"/>
</dbReference>
<dbReference type="InterPro" id="IPR036322">
    <property type="entry name" value="WD40_repeat_dom_sf"/>
</dbReference>
<evidence type="ECO:0000313" key="7">
    <source>
        <dbReference type="Proteomes" id="UP000077266"/>
    </source>
</evidence>
<dbReference type="SMART" id="SM00256">
    <property type="entry name" value="FBOX"/>
    <property type="match status" value="1"/>
</dbReference>
<evidence type="ECO:0000256" key="1">
    <source>
        <dbReference type="ARBA" id="ARBA00022490"/>
    </source>
</evidence>
<proteinExistence type="predicted"/>
<dbReference type="InterPro" id="IPR019775">
    <property type="entry name" value="WD40_repeat_CS"/>
</dbReference>
<dbReference type="Pfam" id="PF12937">
    <property type="entry name" value="F-box-like"/>
    <property type="match status" value="1"/>
</dbReference>
<dbReference type="STRING" id="1314781.A0A165H6V3"/>
<dbReference type="Gene3D" id="1.20.1280.50">
    <property type="match status" value="1"/>
</dbReference>
<feature type="repeat" description="WD" evidence="4">
    <location>
        <begin position="389"/>
        <end position="428"/>
    </location>
</feature>
<keyword evidence="7" id="KW-1185">Reference proteome</keyword>
<evidence type="ECO:0000256" key="3">
    <source>
        <dbReference type="ARBA" id="ARBA00022737"/>
    </source>
</evidence>
<dbReference type="Pfam" id="PF00400">
    <property type="entry name" value="WD40"/>
    <property type="match status" value="5"/>
</dbReference>
<reference evidence="6 7" key="1">
    <citation type="journal article" date="2016" name="Mol. Biol. Evol.">
        <title>Comparative Genomics of Early-Diverging Mushroom-Forming Fungi Provides Insights into the Origins of Lignocellulose Decay Capabilities.</title>
        <authorList>
            <person name="Nagy L.G."/>
            <person name="Riley R."/>
            <person name="Tritt A."/>
            <person name="Adam C."/>
            <person name="Daum C."/>
            <person name="Floudas D."/>
            <person name="Sun H."/>
            <person name="Yadav J.S."/>
            <person name="Pangilinan J."/>
            <person name="Larsson K.H."/>
            <person name="Matsuura K."/>
            <person name="Barry K."/>
            <person name="Labutti K."/>
            <person name="Kuo R."/>
            <person name="Ohm R.A."/>
            <person name="Bhattacharya S.S."/>
            <person name="Shirouzu T."/>
            <person name="Yoshinaga Y."/>
            <person name="Martin F.M."/>
            <person name="Grigoriev I.V."/>
            <person name="Hibbett D.S."/>
        </authorList>
    </citation>
    <scope>NUCLEOTIDE SEQUENCE [LARGE SCALE GENOMIC DNA]</scope>
    <source>
        <strain evidence="6 7">HHB12029</strain>
    </source>
</reference>
<dbReference type="GO" id="GO:0010992">
    <property type="term" value="P:ubiquitin recycling"/>
    <property type="evidence" value="ECO:0007669"/>
    <property type="project" value="TreeGrafter"/>
</dbReference>
<dbReference type="PANTHER" id="PTHR19849:SF0">
    <property type="entry name" value="PHOSPHOLIPASE A-2-ACTIVATING PROTEIN"/>
    <property type="match status" value="1"/>
</dbReference>
<evidence type="ECO:0000256" key="4">
    <source>
        <dbReference type="PROSITE-ProRule" id="PRU00221"/>
    </source>
</evidence>
<dbReference type="SUPFAM" id="SSF50978">
    <property type="entry name" value="WD40 repeat-like"/>
    <property type="match status" value="2"/>
</dbReference>
<dbReference type="SUPFAM" id="SSF81383">
    <property type="entry name" value="F-box domain"/>
    <property type="match status" value="1"/>
</dbReference>
<feature type="repeat" description="WD" evidence="4">
    <location>
        <begin position="347"/>
        <end position="388"/>
    </location>
</feature>
<dbReference type="InterPro" id="IPR001810">
    <property type="entry name" value="F-box_dom"/>
</dbReference>
<dbReference type="CDD" id="cd00200">
    <property type="entry name" value="WD40"/>
    <property type="match status" value="1"/>
</dbReference>
<dbReference type="InterPro" id="IPR020472">
    <property type="entry name" value="WD40_PAC1"/>
</dbReference>
<dbReference type="PANTHER" id="PTHR19849">
    <property type="entry name" value="PHOSPHOLIPASE A-2-ACTIVATING PROTEIN"/>
    <property type="match status" value="1"/>
</dbReference>
<dbReference type="PRINTS" id="PR00320">
    <property type="entry name" value="GPROTEINBRPT"/>
</dbReference>
<dbReference type="GO" id="GO:0043130">
    <property type="term" value="F:ubiquitin binding"/>
    <property type="evidence" value="ECO:0007669"/>
    <property type="project" value="TreeGrafter"/>
</dbReference>
<keyword evidence="1" id="KW-0963">Cytoplasm</keyword>
<protein>
    <submittedName>
        <fullName evidence="6">WD40 repeat-like protein</fullName>
    </submittedName>
</protein>
<dbReference type="PROSITE" id="PS50082">
    <property type="entry name" value="WD_REPEATS_2"/>
    <property type="match status" value="4"/>
</dbReference>
<dbReference type="InParanoid" id="A0A165H6V3"/>
<feature type="repeat" description="WD" evidence="4">
    <location>
        <begin position="324"/>
        <end position="346"/>
    </location>
</feature>
<dbReference type="OrthoDB" id="190105at2759"/>
<keyword evidence="3" id="KW-0677">Repeat</keyword>
<evidence type="ECO:0000259" key="5">
    <source>
        <dbReference type="PROSITE" id="PS50181"/>
    </source>
</evidence>
<dbReference type="AlphaFoldDB" id="A0A165H6V3"/>
<dbReference type="InterPro" id="IPR015943">
    <property type="entry name" value="WD40/YVTN_repeat-like_dom_sf"/>
</dbReference>